<reference evidence="2 3" key="1">
    <citation type="submission" date="2016-04" db="EMBL/GenBank/DDBJ databases">
        <title>Draft genome of Fonsecaea erecta CBS 125763.</title>
        <authorList>
            <person name="Weiss V.A."/>
            <person name="Vicente V.A."/>
            <person name="Raittz R.T."/>
            <person name="Moreno L.F."/>
            <person name="De Souza E.M."/>
            <person name="Pedrosa F.O."/>
            <person name="Steffens M.B."/>
            <person name="Faoro H."/>
            <person name="Tadra-Sfeir M.Z."/>
            <person name="Najafzadeh M.J."/>
            <person name="Felipe M.S."/>
            <person name="Teixeira M."/>
            <person name="Sun J."/>
            <person name="Xi L."/>
            <person name="Gomes R."/>
            <person name="De Azevedo C.M."/>
            <person name="Salgado C.G."/>
            <person name="Da Silva M.B."/>
            <person name="Nascimento M.F."/>
            <person name="Queiroz-Telles F."/>
            <person name="Attili D.S."/>
            <person name="Gorbushina A."/>
        </authorList>
    </citation>
    <scope>NUCLEOTIDE SEQUENCE [LARGE SCALE GENOMIC DNA]</scope>
    <source>
        <strain evidence="2 3">CBS 125763</strain>
    </source>
</reference>
<protein>
    <submittedName>
        <fullName evidence="2">Uncharacterized protein</fullName>
    </submittedName>
</protein>
<evidence type="ECO:0000256" key="1">
    <source>
        <dbReference type="SAM" id="MobiDB-lite"/>
    </source>
</evidence>
<feature type="region of interest" description="Disordered" evidence="1">
    <location>
        <begin position="1"/>
        <end position="24"/>
    </location>
</feature>
<dbReference type="AlphaFoldDB" id="A0A178ZL30"/>
<dbReference type="EMBL" id="LVYI01000004">
    <property type="protein sequence ID" value="OAP60372.1"/>
    <property type="molecule type" value="Genomic_DNA"/>
</dbReference>
<dbReference type="Proteomes" id="UP000078343">
    <property type="component" value="Unassembled WGS sequence"/>
</dbReference>
<sequence length="100" mass="10887">MSHNDSDSDAMSSSSFPASGATSQPYDDEVKYLLAALRPIPEHLRGRRMSRDLEKAAKRAQITAENQHAISDAEAAGCHVRDFATEYATSVSGEKSVMKE</sequence>
<dbReference type="RefSeq" id="XP_018693739.1">
    <property type="nucleotide sequence ID" value="XM_018836886.1"/>
</dbReference>
<dbReference type="GeneID" id="30009542"/>
<comment type="caution">
    <text evidence="2">The sequence shown here is derived from an EMBL/GenBank/DDBJ whole genome shotgun (WGS) entry which is preliminary data.</text>
</comment>
<dbReference type="OrthoDB" id="4157233at2759"/>
<gene>
    <name evidence="2" type="ORF">AYL99_05374</name>
</gene>
<accession>A0A178ZL30</accession>
<keyword evidence="3" id="KW-1185">Reference proteome</keyword>
<organism evidence="2 3">
    <name type="scientific">Fonsecaea erecta</name>
    <dbReference type="NCBI Taxonomy" id="1367422"/>
    <lineage>
        <taxon>Eukaryota</taxon>
        <taxon>Fungi</taxon>
        <taxon>Dikarya</taxon>
        <taxon>Ascomycota</taxon>
        <taxon>Pezizomycotina</taxon>
        <taxon>Eurotiomycetes</taxon>
        <taxon>Chaetothyriomycetidae</taxon>
        <taxon>Chaetothyriales</taxon>
        <taxon>Herpotrichiellaceae</taxon>
        <taxon>Fonsecaea</taxon>
    </lineage>
</organism>
<evidence type="ECO:0000313" key="3">
    <source>
        <dbReference type="Proteomes" id="UP000078343"/>
    </source>
</evidence>
<feature type="compositionally biased region" description="Low complexity" evidence="1">
    <location>
        <begin position="7"/>
        <end position="23"/>
    </location>
</feature>
<evidence type="ECO:0000313" key="2">
    <source>
        <dbReference type="EMBL" id="OAP60372.1"/>
    </source>
</evidence>
<name>A0A178ZL30_9EURO</name>
<proteinExistence type="predicted"/>